<keyword evidence="8" id="KW-1185">Reference proteome</keyword>
<dbReference type="InterPro" id="IPR005950">
    <property type="entry name" value="ModA"/>
</dbReference>
<dbReference type="CDD" id="cd13539">
    <property type="entry name" value="PBP2_AvModA"/>
    <property type="match status" value="1"/>
</dbReference>
<dbReference type="GO" id="GO:0046872">
    <property type="term" value="F:metal ion binding"/>
    <property type="evidence" value="ECO:0007669"/>
    <property type="project" value="UniProtKB-KW"/>
</dbReference>
<dbReference type="Pfam" id="PF13531">
    <property type="entry name" value="SBP_bac_11"/>
    <property type="match status" value="1"/>
</dbReference>
<dbReference type="Gene3D" id="3.40.190.10">
    <property type="entry name" value="Periplasmic binding protein-like II"/>
    <property type="match status" value="2"/>
</dbReference>
<dbReference type="RefSeq" id="WP_099342759.1">
    <property type="nucleotide sequence ID" value="NZ_CP032098.1"/>
</dbReference>
<evidence type="ECO:0000256" key="5">
    <source>
        <dbReference type="SAM" id="SignalP"/>
    </source>
</evidence>
<comment type="similarity">
    <text evidence="1">Belongs to the bacterial solute-binding protein ModA family.</text>
</comment>
<dbReference type="PIRSF" id="PIRSF004846">
    <property type="entry name" value="ModA"/>
    <property type="match status" value="1"/>
</dbReference>
<feature type="binding site" evidence="4">
    <location>
        <position position="56"/>
    </location>
    <ligand>
        <name>molybdate</name>
        <dbReference type="ChEBI" id="CHEBI:36264"/>
    </ligand>
</feature>
<dbReference type="PANTHER" id="PTHR30632:SF14">
    <property type="entry name" value="TUNGSTATE_MOLYBDATE_CHROMATE-BINDING PROTEIN MODA"/>
    <property type="match status" value="1"/>
</dbReference>
<gene>
    <name evidence="7" type="primary">modA</name>
    <name evidence="6" type="ORF">AMOL_1339</name>
    <name evidence="7" type="ORF">CPU12_08890</name>
</gene>
<evidence type="ECO:0000256" key="4">
    <source>
        <dbReference type="PIRSR" id="PIRSR004846-1"/>
    </source>
</evidence>
<reference evidence="6 9" key="2">
    <citation type="submission" date="2018-08" db="EMBL/GenBank/DDBJ databases">
        <title>Complete genome of the Arcobacter molluscorum type strain LMG 25693.</title>
        <authorList>
            <person name="Miller W.G."/>
            <person name="Yee E."/>
            <person name="Bono J.L."/>
        </authorList>
    </citation>
    <scope>NUCLEOTIDE SEQUENCE [LARGE SCALE GENOMIC DNA]</scope>
    <source>
        <strain evidence="6 9">CECT 7696</strain>
    </source>
</reference>
<accession>A0A2G1DGU3</accession>
<reference evidence="7 8" key="1">
    <citation type="submission" date="2017-09" db="EMBL/GenBank/DDBJ databases">
        <title>Arcobacter canalis sp. nov., a new species isolated from a water canal contaminated with urban sewage.</title>
        <authorList>
            <person name="Perez-Cataluna A."/>
            <person name="Salas-Masso N."/>
            <person name="Figueras M.J."/>
        </authorList>
    </citation>
    <scope>NUCLEOTIDE SEQUENCE [LARGE SCALE GENOMIC DNA]</scope>
    <source>
        <strain evidence="7 8">F98-3</strain>
    </source>
</reference>
<organism evidence="7 8">
    <name type="scientific">Malaciobacter molluscorum LMG 25693</name>
    <dbReference type="NCBI Taxonomy" id="870501"/>
    <lineage>
        <taxon>Bacteria</taxon>
        <taxon>Pseudomonadati</taxon>
        <taxon>Campylobacterota</taxon>
        <taxon>Epsilonproteobacteria</taxon>
        <taxon>Campylobacterales</taxon>
        <taxon>Arcobacteraceae</taxon>
        <taxon>Malaciobacter</taxon>
    </lineage>
</organism>
<dbReference type="Proteomes" id="UP000262712">
    <property type="component" value="Chromosome"/>
</dbReference>
<dbReference type="GO" id="GO:0030973">
    <property type="term" value="F:molybdate ion binding"/>
    <property type="evidence" value="ECO:0007669"/>
    <property type="project" value="InterPro"/>
</dbReference>
<keyword evidence="3 5" id="KW-0732">Signal</keyword>
<dbReference type="AlphaFoldDB" id="A0A2G1DGU3"/>
<dbReference type="Proteomes" id="UP000221222">
    <property type="component" value="Unassembled WGS sequence"/>
</dbReference>
<proteinExistence type="inferred from homology"/>
<evidence type="ECO:0000256" key="1">
    <source>
        <dbReference type="ARBA" id="ARBA00009175"/>
    </source>
</evidence>
<dbReference type="NCBIfam" id="TIGR01256">
    <property type="entry name" value="modA"/>
    <property type="match status" value="1"/>
</dbReference>
<dbReference type="EMBL" id="CP032098">
    <property type="protein sequence ID" value="AXX92314.1"/>
    <property type="molecule type" value="Genomic_DNA"/>
</dbReference>
<evidence type="ECO:0000313" key="8">
    <source>
        <dbReference type="Proteomes" id="UP000221222"/>
    </source>
</evidence>
<sequence length="249" mass="27514">MLRKIIIGSILCVSSLLAGTINIAAAANVSYAINDLKKEFNKIYPDTKVNVTLTSSGKITAQIRNGAPYDIFMAANMKFPEALYKEDFAVTRPLVYAQGSLAYLSAKKQDFKKGIKLITNPSFKKIAIANPKTAPYGTASVQAMKNAKVYKDVENKLIYAESISQAVTYALTAADVGFIAKSSLYSEKMKEYKEGVNWYTVDSKLYTPINQGIVLLKRAENNKEASAFYSFILSKKAEKVFKDFGYLVP</sequence>
<dbReference type="SUPFAM" id="SSF53850">
    <property type="entry name" value="Periplasmic binding protein-like II"/>
    <property type="match status" value="1"/>
</dbReference>
<keyword evidence="4" id="KW-0500">Molybdenum</keyword>
<evidence type="ECO:0000256" key="3">
    <source>
        <dbReference type="ARBA" id="ARBA00022729"/>
    </source>
</evidence>
<dbReference type="GO" id="GO:0015689">
    <property type="term" value="P:molybdate ion transport"/>
    <property type="evidence" value="ECO:0007669"/>
    <property type="project" value="InterPro"/>
</dbReference>
<dbReference type="InterPro" id="IPR044084">
    <property type="entry name" value="AvModA-like_subst-bd"/>
</dbReference>
<evidence type="ECO:0000313" key="7">
    <source>
        <dbReference type="EMBL" id="PHO17701.1"/>
    </source>
</evidence>
<dbReference type="EMBL" id="NXFY01000013">
    <property type="protein sequence ID" value="PHO17701.1"/>
    <property type="molecule type" value="Genomic_DNA"/>
</dbReference>
<evidence type="ECO:0000313" key="9">
    <source>
        <dbReference type="Proteomes" id="UP000262712"/>
    </source>
</evidence>
<feature type="signal peptide" evidence="5">
    <location>
        <begin position="1"/>
        <end position="26"/>
    </location>
</feature>
<feature type="chain" id="PRO_5044573552" evidence="5">
    <location>
        <begin position="27"/>
        <end position="249"/>
    </location>
</feature>
<feature type="binding site" evidence="4">
    <location>
        <position position="163"/>
    </location>
    <ligand>
        <name>molybdate</name>
        <dbReference type="ChEBI" id="CHEBI:36264"/>
    </ligand>
</feature>
<name>A0A2G1DGU3_9BACT</name>
<dbReference type="InterPro" id="IPR050682">
    <property type="entry name" value="ModA/WtpA"/>
</dbReference>
<evidence type="ECO:0000256" key="2">
    <source>
        <dbReference type="ARBA" id="ARBA00022723"/>
    </source>
</evidence>
<dbReference type="PANTHER" id="PTHR30632">
    <property type="entry name" value="MOLYBDATE-BINDING PERIPLASMIC PROTEIN"/>
    <property type="match status" value="1"/>
</dbReference>
<protein>
    <submittedName>
        <fullName evidence="7">Molybdate ABC transporter substrate-binding protein</fullName>
    </submittedName>
    <submittedName>
        <fullName evidence="6">Molybdenum ABC transporter ModABC, periplasmic molybdate-binding protein</fullName>
    </submittedName>
</protein>
<dbReference type="KEGG" id="amol:AMOL_1339"/>
<keyword evidence="2 4" id="KW-0479">Metal-binding</keyword>
<evidence type="ECO:0000313" key="6">
    <source>
        <dbReference type="EMBL" id="AXX92314.1"/>
    </source>
</evidence>